<protein>
    <recommendedName>
        <fullName evidence="12">Eukaryotic translation initiation factor 4 gamma 2</fullName>
    </recommendedName>
</protein>
<keyword evidence="2" id="KW-0488">Methylation</keyword>
<dbReference type="GO" id="GO:0003743">
    <property type="term" value="F:translation initiation factor activity"/>
    <property type="evidence" value="ECO:0007669"/>
    <property type="project" value="UniProtKB-KW"/>
</dbReference>
<evidence type="ECO:0000256" key="5">
    <source>
        <dbReference type="ARBA" id="ARBA00022540"/>
    </source>
</evidence>
<comment type="similarity">
    <text evidence="1">Belongs to the eukaryotic initiation factor 4G family.</text>
</comment>
<dbReference type="PANTHER" id="PTHR23253:SF9">
    <property type="entry name" value="EUKARYOTIC TRANSLATION INITIATION FACTOR 4 GAMMA 2"/>
    <property type="match status" value="1"/>
</dbReference>
<feature type="region of interest" description="Disordered" evidence="14">
    <location>
        <begin position="55"/>
        <end position="86"/>
    </location>
</feature>
<dbReference type="SUPFAM" id="SSF48371">
    <property type="entry name" value="ARM repeat"/>
    <property type="match status" value="3"/>
</dbReference>
<evidence type="ECO:0000256" key="7">
    <source>
        <dbReference type="ARBA" id="ARBA00022843"/>
    </source>
</evidence>
<dbReference type="Gene3D" id="1.25.40.180">
    <property type="match status" value="3"/>
</dbReference>
<evidence type="ECO:0000256" key="4">
    <source>
        <dbReference type="ARBA" id="ARBA00022499"/>
    </source>
</evidence>
<comment type="subunit">
    <text evidence="13">Interacts with the serine/threonine protein kinases MKNK1 and MKNK2. Binds EIF4A and EIF3. Interacts with MIF4GD. Interacts with DAZAP2.</text>
</comment>
<evidence type="ECO:0000256" key="2">
    <source>
        <dbReference type="ARBA" id="ARBA00022481"/>
    </source>
</evidence>
<keyword evidence="9" id="KW-0648">Protein biosynthesis</keyword>
<evidence type="ECO:0000313" key="17">
    <source>
        <dbReference type="EMBL" id="JAN86025.1"/>
    </source>
</evidence>
<dbReference type="SMART" id="SM00544">
    <property type="entry name" value="MA3"/>
    <property type="match status" value="1"/>
</dbReference>
<keyword evidence="8" id="KW-0810">Translation regulation</keyword>
<evidence type="ECO:0000256" key="10">
    <source>
        <dbReference type="ARBA" id="ARBA00022990"/>
    </source>
</evidence>
<evidence type="ECO:0000256" key="13">
    <source>
        <dbReference type="ARBA" id="ARBA00046720"/>
    </source>
</evidence>
<dbReference type="AlphaFoldDB" id="A0A0P5GY13"/>
<feature type="compositionally biased region" description="Polar residues" evidence="14">
    <location>
        <begin position="593"/>
        <end position="603"/>
    </location>
</feature>
<feature type="region of interest" description="Disordered" evidence="14">
    <location>
        <begin position="593"/>
        <end position="631"/>
    </location>
</feature>
<dbReference type="FunFam" id="1.25.40.180:FF:000017">
    <property type="entry name" value="Eukaryotic translation initiation factor 4 gamma 2"/>
    <property type="match status" value="1"/>
</dbReference>
<dbReference type="Pfam" id="PF02020">
    <property type="entry name" value="W2"/>
    <property type="match status" value="1"/>
</dbReference>
<evidence type="ECO:0000256" key="8">
    <source>
        <dbReference type="ARBA" id="ARBA00022845"/>
    </source>
</evidence>
<feature type="domain" description="MI" evidence="16">
    <location>
        <begin position="633"/>
        <end position="756"/>
    </location>
</feature>
<dbReference type="FunFam" id="1.25.40.180:FF:000007">
    <property type="entry name" value="Eukaryotic translation initiation factor 4 gamma 2"/>
    <property type="match status" value="1"/>
</dbReference>
<evidence type="ECO:0000259" key="15">
    <source>
        <dbReference type="PROSITE" id="PS51363"/>
    </source>
</evidence>
<evidence type="ECO:0000256" key="3">
    <source>
        <dbReference type="ARBA" id="ARBA00022491"/>
    </source>
</evidence>
<keyword evidence="5 17" id="KW-0396">Initiation factor</keyword>
<dbReference type="FunFam" id="1.25.40.180:FF:000061">
    <property type="entry name" value="Eukaryotic translation initiation factor 4 gamma 2"/>
    <property type="match status" value="1"/>
</dbReference>
<feature type="compositionally biased region" description="Gly residues" evidence="14">
    <location>
        <begin position="458"/>
        <end position="469"/>
    </location>
</feature>
<dbReference type="SMART" id="SM00515">
    <property type="entry name" value="eIF5C"/>
    <property type="match status" value="1"/>
</dbReference>
<dbReference type="GO" id="GO:0003729">
    <property type="term" value="F:mRNA binding"/>
    <property type="evidence" value="ECO:0007669"/>
    <property type="project" value="TreeGrafter"/>
</dbReference>
<evidence type="ECO:0000259" key="16">
    <source>
        <dbReference type="PROSITE" id="PS51366"/>
    </source>
</evidence>
<feature type="domain" description="W2" evidence="15">
    <location>
        <begin position="804"/>
        <end position="1004"/>
    </location>
</feature>
<reference evidence="17" key="1">
    <citation type="submission" date="2015-10" db="EMBL/GenBank/DDBJ databases">
        <title>EvidentialGene: Evidence-directed Construction of Complete mRNA Transcriptomes without Genomes.</title>
        <authorList>
            <person name="Gilbert D.G."/>
        </authorList>
    </citation>
    <scope>NUCLEOTIDE SEQUENCE</scope>
</reference>
<dbReference type="InterPro" id="IPR003307">
    <property type="entry name" value="W2_domain"/>
</dbReference>
<sequence>MSKITPFKMVGESNPMHSKSSLNFSNFSGVSLFRIPRTFRKTMSFLFSLEGASRSLGGRDDPRSQVSTGNRRWIPPSTYKRDAPSNENKNDIVFRKVRGILNKLTPEKFEKLSDDLLCIGLDSPTILKGVILLIFEKALDEPKYSSMYAQLCRRLSEEAPNFEPPTNANGSTPSISTFRQLLLAKCRVEFENRSAAQEVFESRDGSLTADEEEQRQTAKRKMLGNIKFIGELGKLGMLQGAILHMCIQQLLERKRRGGIREMAEDLECLCQIMRTCGRILDIDKAKSLMDQYFDRMAAYAVNQELPSRIRFMMQDSIDLRTNHWQPRKIASTDGPRTIQQIREEAARDSGVYLPPPGSHLMQGMHRGGMGGGASGPGGMGISPPSGLFPVSRSGLKGPIGIGLEDVFGSLPLGAVSIGTGPGVIPSMQDGYGYDSDSTHNSHGHNPNMYRGRPSYGSTGSGASGGGGGSYSSNRSSNNGVGNYNGGSNNKQFSAQNHHQQNINQANNAKNDLPPRFKKMMMTQQRSQGSTEEVSLRPPANSMVHKPKPPTVILSKSVTTNVSAANNHITGPLGPLLDAALPLTNSAAISNSFKTPGMGINQQEMKPVGGKTMGSTAADKLRSPRKDQGPTKEDIVKQAETVLEDLLNHQKVEVSVTALKEIKSIERFWTHVLARLMAKVLEKTDAERELVSQLMVQLKKESLITPSNFFDGYKELVSQLPEIENDVPRAKSFVAGLAARAVIDELSTLADLARPLEGGYQYPLFLLTLQQLHKIQATEKSVLIKLFNDSKVQLMNMLPELDRNKDRLGEILDDRGLSFLFPLLRIQSDLWKQIQADPTPAQFYKWIKENVDQSCYTMPGFISALFAVLLKYIAQESALSDAPTTNGTTENGSIVTATDKMTQEKEKELLERYRPVLQAFLHDHVSLQVTVLHALQAFCHGLNFPKGMLLRWFVLLYDHEIIEEDAFLKWKEDLTDVTPGKGKALFQVNNWLMWLEQAESDEDEDGDA</sequence>
<feature type="compositionally biased region" description="Basic and acidic residues" evidence="14">
    <location>
        <begin position="618"/>
        <end position="631"/>
    </location>
</feature>
<feature type="compositionally biased region" description="Low complexity" evidence="14">
    <location>
        <begin position="470"/>
        <end position="493"/>
    </location>
</feature>
<evidence type="ECO:0000256" key="14">
    <source>
        <dbReference type="SAM" id="MobiDB-lite"/>
    </source>
</evidence>
<dbReference type="PANTHER" id="PTHR23253">
    <property type="entry name" value="EUKARYOTIC TRANSLATION INITIATION FACTOR 4 GAMMA"/>
    <property type="match status" value="1"/>
</dbReference>
<feature type="region of interest" description="Disordered" evidence="14">
    <location>
        <begin position="520"/>
        <end position="549"/>
    </location>
</feature>
<comment type="function">
    <text evidence="11">Appears to play a role in the switch from cap-dependent to IRES-mediated translation during mitosis, apoptosis and viral infection. Cleaved by some caspases and viral proteases.</text>
</comment>
<name>A0A0P5GY13_9CRUS</name>
<dbReference type="OrthoDB" id="514777at2759"/>
<accession>A0A0P5GY13</accession>
<dbReference type="CDD" id="cd11559">
    <property type="entry name" value="W2_eIF4G1_like"/>
    <property type="match status" value="1"/>
</dbReference>
<keyword evidence="7" id="KW-0832">Ubl conjugation</keyword>
<dbReference type="InterPro" id="IPR003890">
    <property type="entry name" value="MIF4G-like_typ-3"/>
</dbReference>
<dbReference type="Pfam" id="PF02854">
    <property type="entry name" value="MIF4G"/>
    <property type="match status" value="1"/>
</dbReference>
<dbReference type="EMBL" id="GDIQ01081181">
    <property type="protein sequence ID" value="JAN13556.1"/>
    <property type="molecule type" value="Transcribed_RNA"/>
</dbReference>
<evidence type="ECO:0000256" key="6">
    <source>
        <dbReference type="ARBA" id="ARBA00022553"/>
    </source>
</evidence>
<dbReference type="GO" id="GO:0016281">
    <property type="term" value="C:eukaryotic translation initiation factor 4F complex"/>
    <property type="evidence" value="ECO:0007669"/>
    <property type="project" value="TreeGrafter"/>
</dbReference>
<dbReference type="EMBL" id="GDIQ01008712">
    <property type="protein sequence ID" value="JAN86025.1"/>
    <property type="molecule type" value="Transcribed_RNA"/>
</dbReference>
<evidence type="ECO:0000256" key="9">
    <source>
        <dbReference type="ARBA" id="ARBA00022917"/>
    </source>
</evidence>
<keyword evidence="3" id="KW-0678">Repressor</keyword>
<evidence type="ECO:0000256" key="11">
    <source>
        <dbReference type="ARBA" id="ARBA00037759"/>
    </source>
</evidence>
<keyword evidence="4" id="KW-1017">Isopeptide bond</keyword>
<keyword evidence="10" id="KW-0007">Acetylation</keyword>
<dbReference type="GO" id="GO:0006417">
    <property type="term" value="P:regulation of translation"/>
    <property type="evidence" value="ECO:0007669"/>
    <property type="project" value="UniProtKB-KW"/>
</dbReference>
<feature type="region of interest" description="Disordered" evidence="14">
    <location>
        <begin position="428"/>
        <end position="493"/>
    </location>
</feature>
<dbReference type="PROSITE" id="PS51363">
    <property type="entry name" value="W2"/>
    <property type="match status" value="1"/>
</dbReference>
<dbReference type="PROSITE" id="PS51366">
    <property type="entry name" value="MI"/>
    <property type="match status" value="1"/>
</dbReference>
<feature type="compositionally biased region" description="Polar residues" evidence="14">
    <location>
        <begin position="521"/>
        <end position="532"/>
    </location>
</feature>
<dbReference type="InterPro" id="IPR016024">
    <property type="entry name" value="ARM-type_fold"/>
</dbReference>
<proteinExistence type="inferred from homology"/>
<keyword evidence="6" id="KW-0597">Phosphoprotein</keyword>
<dbReference type="Pfam" id="PF02847">
    <property type="entry name" value="MA3"/>
    <property type="match status" value="1"/>
</dbReference>
<evidence type="ECO:0000256" key="12">
    <source>
        <dbReference type="ARBA" id="ARBA00040449"/>
    </source>
</evidence>
<evidence type="ECO:0000256" key="1">
    <source>
        <dbReference type="ARBA" id="ARBA00005775"/>
    </source>
</evidence>
<organism evidence="17">
    <name type="scientific">Daphnia magna</name>
    <dbReference type="NCBI Taxonomy" id="35525"/>
    <lineage>
        <taxon>Eukaryota</taxon>
        <taxon>Metazoa</taxon>
        <taxon>Ecdysozoa</taxon>
        <taxon>Arthropoda</taxon>
        <taxon>Crustacea</taxon>
        <taxon>Branchiopoda</taxon>
        <taxon>Diplostraca</taxon>
        <taxon>Cladocera</taxon>
        <taxon>Anomopoda</taxon>
        <taxon>Daphniidae</taxon>
        <taxon>Daphnia</taxon>
    </lineage>
</organism>
<dbReference type="SMART" id="SM00543">
    <property type="entry name" value="MIF4G"/>
    <property type="match status" value="1"/>
</dbReference>
<dbReference type="InterPro" id="IPR003891">
    <property type="entry name" value="Initiation_fac_eIF4g_MI"/>
</dbReference>